<sequence length="423" mass="47900">MMNANGSEWVWGYLCLVLNLDDQKLCSSTVTKTTKAIVIRWVISLWVLLLTIGVGGSTPPLLTIQSPDGDIVDCILRENQLAFQHPLLKNHKLQEPPTHIPNMVVKEAEMGYKWQVWHQTGTRCPEGSIPIRRVISKHNGTSSSSISERTKSHEYVIGSMENKPKIYGTQVTMNVWHPVIEGFNEFSLGQIWLTSGSYNDSDLNSIEAGWQVYPDFYNDSQARLFIFWTTDAYNLTGGYNLRTGGFVQTSKEIMVEGAISQTSIFGGDQVDLTIRIWKDTKSKSWWLGIIIGHNVLEPVGYWPASLFTIQTDYAETVQWGGEITNKNEYGRHTETQMGSGYFPDSGRGKVAYMSNLQIALTESEFQPLQDLFVGATHPEYYRGKKLNDTCFYYGGPQQLNSKAAHRMLDYTILYFTFGLFLLF</sequence>
<dbReference type="InterPro" id="IPR025521">
    <property type="entry name" value="Neprosin_propep"/>
</dbReference>
<dbReference type="Proteomes" id="UP001295469">
    <property type="component" value="Chromosome C09"/>
</dbReference>
<evidence type="ECO:0000259" key="2">
    <source>
        <dbReference type="PROSITE" id="PS52045"/>
    </source>
</evidence>
<dbReference type="Gene3D" id="3.90.1320.10">
    <property type="entry name" value="Outer-capsid protein sigma 3, large lobe"/>
    <property type="match status" value="1"/>
</dbReference>
<accession>A0A816ISM1</accession>
<keyword evidence="1" id="KW-1133">Transmembrane helix</keyword>
<dbReference type="PANTHER" id="PTHR31589:SF110">
    <property type="entry name" value="PROTEIN, PUTATIVE (DUF239)-RELATED"/>
    <property type="match status" value="1"/>
</dbReference>
<dbReference type="PROSITE" id="PS52045">
    <property type="entry name" value="NEPROSIN_PEP_CD"/>
    <property type="match status" value="1"/>
</dbReference>
<dbReference type="Pfam" id="PF14365">
    <property type="entry name" value="Neprosin_AP"/>
    <property type="match status" value="1"/>
</dbReference>
<keyword evidence="1" id="KW-0472">Membrane</keyword>
<dbReference type="AlphaFoldDB" id="A0A816ISM1"/>
<evidence type="ECO:0000256" key="1">
    <source>
        <dbReference type="SAM" id="Phobius"/>
    </source>
</evidence>
<reference evidence="3" key="1">
    <citation type="submission" date="2021-01" db="EMBL/GenBank/DDBJ databases">
        <authorList>
            <consortium name="Genoscope - CEA"/>
            <person name="William W."/>
        </authorList>
    </citation>
    <scope>NUCLEOTIDE SEQUENCE</scope>
</reference>
<name>A0A816ISM1_BRANA</name>
<dbReference type="Pfam" id="PF03080">
    <property type="entry name" value="Neprosin"/>
    <property type="match status" value="1"/>
</dbReference>
<feature type="transmembrane region" description="Helical" evidence="1">
    <location>
        <begin position="37"/>
        <end position="56"/>
    </location>
</feature>
<dbReference type="SMR" id="A0A816ISM1"/>
<evidence type="ECO:0000313" key="3">
    <source>
        <dbReference type="EMBL" id="CAF1716072.1"/>
    </source>
</evidence>
<dbReference type="InterPro" id="IPR053168">
    <property type="entry name" value="Glutamic_endopeptidase"/>
</dbReference>
<organism evidence="3">
    <name type="scientific">Brassica napus</name>
    <name type="common">Rape</name>
    <dbReference type="NCBI Taxonomy" id="3708"/>
    <lineage>
        <taxon>Eukaryota</taxon>
        <taxon>Viridiplantae</taxon>
        <taxon>Streptophyta</taxon>
        <taxon>Embryophyta</taxon>
        <taxon>Tracheophyta</taxon>
        <taxon>Spermatophyta</taxon>
        <taxon>Magnoliopsida</taxon>
        <taxon>eudicotyledons</taxon>
        <taxon>Gunneridae</taxon>
        <taxon>Pentapetalae</taxon>
        <taxon>rosids</taxon>
        <taxon>malvids</taxon>
        <taxon>Brassicales</taxon>
        <taxon>Brassicaceae</taxon>
        <taxon>Brassiceae</taxon>
        <taxon>Brassica</taxon>
    </lineage>
</organism>
<dbReference type="OrthoDB" id="1089554at2759"/>
<dbReference type="InterPro" id="IPR004314">
    <property type="entry name" value="Neprosin"/>
</dbReference>
<proteinExistence type="predicted"/>
<protein>
    <submittedName>
        <fullName evidence="3">(rape) hypothetical protein</fullName>
    </submittedName>
</protein>
<dbReference type="EMBL" id="HG994373">
    <property type="protein sequence ID" value="CAF1716072.1"/>
    <property type="molecule type" value="Genomic_DNA"/>
</dbReference>
<gene>
    <name evidence="3" type="ORF">DARMORV10_C09P06070.1</name>
</gene>
<dbReference type="PANTHER" id="PTHR31589">
    <property type="entry name" value="PROTEIN, PUTATIVE (DUF239)-RELATED-RELATED"/>
    <property type="match status" value="1"/>
</dbReference>
<keyword evidence="1" id="KW-0812">Transmembrane</keyword>
<feature type="domain" description="Neprosin PEP catalytic" evidence="2">
    <location>
        <begin position="147"/>
        <end position="400"/>
    </location>
</feature>